<dbReference type="NCBIfam" id="TIGR01674">
    <property type="entry name" value="phage_lambda_G"/>
    <property type="match status" value="1"/>
</dbReference>
<dbReference type="AlphaFoldDB" id="D4F569"/>
<organism evidence="2 3">
    <name type="scientific">Edwardsiella tarda ATCC 23685</name>
    <dbReference type="NCBI Taxonomy" id="500638"/>
    <lineage>
        <taxon>Bacteria</taxon>
        <taxon>Pseudomonadati</taxon>
        <taxon>Pseudomonadota</taxon>
        <taxon>Gammaproteobacteria</taxon>
        <taxon>Enterobacterales</taxon>
        <taxon>Hafniaceae</taxon>
        <taxon>Edwardsiella</taxon>
    </lineage>
</organism>
<dbReference type="RefSeq" id="WP_005285673.1">
    <property type="nucleotide sequence ID" value="NZ_GG739633.1"/>
</dbReference>
<dbReference type="HOGENOM" id="CLU_135512_1_0_6"/>
<dbReference type="Proteomes" id="UP000003692">
    <property type="component" value="Unassembled WGS sequence"/>
</dbReference>
<dbReference type="InterPro" id="IPR010027">
    <property type="entry name" value="Tail_assembly_G"/>
</dbReference>
<evidence type="ECO:0000313" key="3">
    <source>
        <dbReference type="Proteomes" id="UP000003692"/>
    </source>
</evidence>
<proteinExistence type="predicted"/>
<protein>
    <submittedName>
        <fullName evidence="2">Phage minor tail protein G</fullName>
    </submittedName>
</protein>
<evidence type="ECO:0000313" key="2">
    <source>
        <dbReference type="EMBL" id="EFE23096.1"/>
    </source>
</evidence>
<evidence type="ECO:0000259" key="1">
    <source>
        <dbReference type="Pfam" id="PF06894"/>
    </source>
</evidence>
<dbReference type="Pfam" id="PF06894">
    <property type="entry name" value="Phage_TAC_2"/>
    <property type="match status" value="1"/>
</dbReference>
<accession>D4F569</accession>
<name>D4F569_EDWTA</name>
<dbReference type="EMBL" id="ADGK01000127">
    <property type="protein sequence ID" value="EFE23096.1"/>
    <property type="molecule type" value="Genomic_DNA"/>
</dbReference>
<sequence>MTKYDTRQLAGFLWGDLMFLKRGMFTHDGNTIELRELSALQRIEYLEYAAANQVTGDDGTDPMTYIAAANKLDIKLNALIVAMATIPIEKATDQDAVMEMQHVVMGSWSSSALVAAARLIMKLSGMLSPEPIENHGDVDSEELDAGKF</sequence>
<gene>
    <name evidence="2" type="ORF">EDWATA_01897</name>
</gene>
<feature type="domain" description="Tail assembly protein G" evidence="1">
    <location>
        <begin position="18"/>
        <end position="135"/>
    </location>
</feature>
<comment type="caution">
    <text evidence="2">The sequence shown here is derived from an EMBL/GenBank/DDBJ whole genome shotgun (WGS) entry which is preliminary data.</text>
</comment>
<reference evidence="2 3" key="1">
    <citation type="submission" date="2010-02" db="EMBL/GenBank/DDBJ databases">
        <authorList>
            <person name="Weinstock G."/>
            <person name="Sodergren E."/>
            <person name="Clifton S."/>
            <person name="Fulton L."/>
            <person name="Fulton B."/>
            <person name="Courtney L."/>
            <person name="Fronick C."/>
            <person name="Harrison M."/>
            <person name="Strong C."/>
            <person name="Farmer C."/>
            <person name="Delahaunty K."/>
            <person name="Markovic C."/>
            <person name="Hall O."/>
            <person name="Minx P."/>
            <person name="Tomlinson C."/>
            <person name="Mitreva M."/>
            <person name="Nelson J."/>
            <person name="Hou S."/>
            <person name="Wollam A."/>
            <person name="Pepin K.H."/>
            <person name="Johnson M."/>
            <person name="Bhonagiri V."/>
            <person name="Zhang X."/>
            <person name="Suruliraj S."/>
            <person name="Warren W."/>
            <person name="Chinwalla A."/>
            <person name="Mardis E.R."/>
            <person name="Wilson R.K."/>
        </authorList>
    </citation>
    <scope>NUCLEOTIDE SEQUENCE [LARGE SCALE GENOMIC DNA]</scope>
    <source>
        <strain evidence="2 3">ATCC 23685</strain>
    </source>
</reference>